<reference evidence="3" key="1">
    <citation type="journal article" date="2021" name="Proc. Natl. Acad. Sci. U.S.A.">
        <title>A Catalog of Tens of Thousands of Viruses from Human Metagenomes Reveals Hidden Associations with Chronic Diseases.</title>
        <authorList>
            <person name="Tisza M.J."/>
            <person name="Buck C.B."/>
        </authorList>
    </citation>
    <scope>NUCLEOTIDE SEQUENCE</scope>
    <source>
        <strain evidence="3">CtC8s18</strain>
    </source>
</reference>
<evidence type="ECO:0000313" key="3">
    <source>
        <dbReference type="EMBL" id="DAD72330.1"/>
    </source>
</evidence>
<dbReference type="SMART" id="SM00646">
    <property type="entry name" value="Ami_3"/>
    <property type="match status" value="1"/>
</dbReference>
<dbReference type="InterPro" id="IPR050695">
    <property type="entry name" value="N-acetylmuramoyl_amidase_3"/>
</dbReference>
<feature type="domain" description="MurNAc-LAA" evidence="2">
    <location>
        <begin position="70"/>
        <end position="178"/>
    </location>
</feature>
<dbReference type="SUPFAM" id="SSF53187">
    <property type="entry name" value="Zn-dependent exopeptidases"/>
    <property type="match status" value="1"/>
</dbReference>
<dbReference type="CDD" id="cd02696">
    <property type="entry name" value="MurNAc-LAA"/>
    <property type="match status" value="1"/>
</dbReference>
<keyword evidence="1 3" id="KW-0378">Hydrolase</keyword>
<proteinExistence type="predicted"/>
<organism evidence="3">
    <name type="scientific">Podoviridae sp. ctC8s18</name>
    <dbReference type="NCBI Taxonomy" id="2827617"/>
    <lineage>
        <taxon>Viruses</taxon>
        <taxon>Duplodnaviria</taxon>
        <taxon>Heunggongvirae</taxon>
        <taxon>Uroviricota</taxon>
        <taxon>Caudoviricetes</taxon>
    </lineage>
</organism>
<dbReference type="EMBL" id="BK015897">
    <property type="protein sequence ID" value="DAD72330.1"/>
    <property type="molecule type" value="Genomic_DNA"/>
</dbReference>
<dbReference type="InterPro" id="IPR002508">
    <property type="entry name" value="MurNAc-LAA_cat"/>
</dbReference>
<protein>
    <submittedName>
        <fullName evidence="3">Cell wall hydrolase autolysin</fullName>
    </submittedName>
</protein>
<evidence type="ECO:0000259" key="2">
    <source>
        <dbReference type="SMART" id="SM00646"/>
    </source>
</evidence>
<dbReference type="PANTHER" id="PTHR30404:SF0">
    <property type="entry name" value="N-ACETYLMURAMOYL-L-ALANINE AMIDASE AMIC"/>
    <property type="match status" value="1"/>
</dbReference>
<dbReference type="GO" id="GO:0009253">
    <property type="term" value="P:peptidoglycan catabolic process"/>
    <property type="evidence" value="ECO:0007669"/>
    <property type="project" value="InterPro"/>
</dbReference>
<dbReference type="PANTHER" id="PTHR30404">
    <property type="entry name" value="N-ACETYLMURAMOYL-L-ALANINE AMIDASE"/>
    <property type="match status" value="1"/>
</dbReference>
<evidence type="ECO:0000256" key="1">
    <source>
        <dbReference type="ARBA" id="ARBA00022801"/>
    </source>
</evidence>
<sequence length="253" mass="27808">MKAYLDAGHGGKDSGAIGNGESESNNVLYLAKKVNEELNKRGHVTMMSRMTDVYPPSNSASQSESLNYRVETANEFDADVYLSFHMNSYKNSSANGIEVLYGRNASQTSKDLAAYMVNSLAGIGFNNRGAKEQGATVLEKTKMPAITLENGFITNYNDLQLYKNNQQAFTNIICDVLEIFFGKGNAPEQPVQPDPEPDETVTMLYTTYFNTQQTTIPAGEKVTVVENEKGSDFIRVKRSNGEVGVVIRKAVNV</sequence>
<name>A0A8S5LQW7_9CAUD</name>
<accession>A0A8S5LQW7</accession>
<dbReference type="GO" id="GO:0008745">
    <property type="term" value="F:N-acetylmuramoyl-L-alanine amidase activity"/>
    <property type="evidence" value="ECO:0007669"/>
    <property type="project" value="InterPro"/>
</dbReference>
<dbReference type="Pfam" id="PF01520">
    <property type="entry name" value="Amidase_3"/>
    <property type="match status" value="1"/>
</dbReference>
<dbReference type="Gene3D" id="3.40.630.40">
    <property type="entry name" value="Zn-dependent exopeptidases"/>
    <property type="match status" value="1"/>
</dbReference>